<dbReference type="GeneID" id="45957883"/>
<gene>
    <name evidence="3" type="ORF">HER27_006710</name>
</gene>
<dbReference type="Gene3D" id="3.40.190.100">
    <property type="entry name" value="Glycine betaine-binding periplasmic protein, domain 2"/>
    <property type="match status" value="1"/>
</dbReference>
<dbReference type="AlphaFoldDB" id="A0A7T0H9J9"/>
<feature type="chain" id="PRO_5031226145" evidence="1">
    <location>
        <begin position="26"/>
        <end position="334"/>
    </location>
</feature>
<protein>
    <submittedName>
        <fullName evidence="3">ABC transporter substrate-binding protein</fullName>
    </submittedName>
</protein>
<proteinExistence type="predicted"/>
<dbReference type="RefSeq" id="WP_012484159.1">
    <property type="nucleotide sequence ID" value="NZ_CP013532.1"/>
</dbReference>
<accession>A0A7T0H9J9</accession>
<dbReference type="Pfam" id="PF04069">
    <property type="entry name" value="OpuAC"/>
    <property type="match status" value="1"/>
</dbReference>
<feature type="signal peptide" evidence="1">
    <location>
        <begin position="1"/>
        <end position="25"/>
    </location>
</feature>
<dbReference type="Proteomes" id="UP000540266">
    <property type="component" value="Chromosome"/>
</dbReference>
<evidence type="ECO:0000256" key="1">
    <source>
        <dbReference type="SAM" id="SignalP"/>
    </source>
</evidence>
<name>A0A7T0H9J9_9HYPH</name>
<dbReference type="InterPro" id="IPR007210">
    <property type="entry name" value="ABC_Gly_betaine_transp_sub-bd"/>
</dbReference>
<dbReference type="SUPFAM" id="SSF53850">
    <property type="entry name" value="Periplasmic binding protein-like II"/>
    <property type="match status" value="1"/>
</dbReference>
<feature type="domain" description="ABC-type glycine betaine transport system substrate-binding" evidence="2">
    <location>
        <begin position="30"/>
        <end position="312"/>
    </location>
</feature>
<dbReference type="GO" id="GO:0043190">
    <property type="term" value="C:ATP-binding cassette (ABC) transporter complex"/>
    <property type="evidence" value="ECO:0007669"/>
    <property type="project" value="InterPro"/>
</dbReference>
<dbReference type="Gene3D" id="3.40.190.10">
    <property type="entry name" value="Periplasmic binding protein-like II"/>
    <property type="match status" value="1"/>
</dbReference>
<dbReference type="EMBL" id="CP064931">
    <property type="protein sequence ID" value="QPK10241.1"/>
    <property type="molecule type" value="Genomic_DNA"/>
</dbReference>
<evidence type="ECO:0000259" key="2">
    <source>
        <dbReference type="Pfam" id="PF04069"/>
    </source>
</evidence>
<organism evidence="3 4">
    <name type="scientific">Rhizobium phaseoli</name>
    <dbReference type="NCBI Taxonomy" id="396"/>
    <lineage>
        <taxon>Bacteria</taxon>
        <taxon>Pseudomonadati</taxon>
        <taxon>Pseudomonadota</taxon>
        <taxon>Alphaproteobacteria</taxon>
        <taxon>Hyphomicrobiales</taxon>
        <taxon>Rhizobiaceae</taxon>
        <taxon>Rhizobium/Agrobacterium group</taxon>
        <taxon>Rhizobium</taxon>
    </lineage>
</organism>
<reference evidence="3 4" key="1">
    <citation type="submission" date="2020-11" db="EMBL/GenBank/DDBJ databases">
        <title>Indigenous Rhizobia Nodulating Common beans in Western Kenya.</title>
        <authorList>
            <person name="Wekesa C.S."/>
            <person name="Oelmueller R."/>
            <person name="Furch A.C."/>
        </authorList>
    </citation>
    <scope>NUCLEOTIDE SEQUENCE [LARGE SCALE GENOMIC DNA]</scope>
    <source>
        <strain evidence="4">BS3</strain>
    </source>
</reference>
<sequence length="334" mass="36791">MTMKRLLVPAVFAAALFTTVAAVEAAECGRVSIAEMKWASAGIAANFDKIILEKGYGCSVSIVDGDTLPTFASMNEKGTPDIASEYWINSVRALLAQAVNAGRLVQGAEILADGAVEGWWIPKFIADANPDIRSVEDALRRPDLFPAEDDASKGAVYNCPADWSCQISTTNLFKALAADKKGFELVETGSPERLDASIARAFDNKIGWLGYYWAPTAILGKYDMTRLSFGVGHNKTEWDRCTAVAGCVRPQLNSYPVSRAFTLMTRSFASRAGPVTAYLKSRKWDNETINQVLAWQDENRESNEDAAIYFLRNYESLWMRWVPLDVAEKVKASL</sequence>
<evidence type="ECO:0000313" key="3">
    <source>
        <dbReference type="EMBL" id="QPK10241.1"/>
    </source>
</evidence>
<evidence type="ECO:0000313" key="4">
    <source>
        <dbReference type="Proteomes" id="UP000540266"/>
    </source>
</evidence>
<dbReference type="GO" id="GO:0022857">
    <property type="term" value="F:transmembrane transporter activity"/>
    <property type="evidence" value="ECO:0007669"/>
    <property type="project" value="InterPro"/>
</dbReference>
<keyword evidence="1" id="KW-0732">Signal</keyword>